<evidence type="ECO:0000313" key="1">
    <source>
        <dbReference type="EMBL" id="KZT23512.1"/>
    </source>
</evidence>
<dbReference type="EMBL" id="KV425584">
    <property type="protein sequence ID" value="KZT23512.1"/>
    <property type="molecule type" value="Genomic_DNA"/>
</dbReference>
<dbReference type="Proteomes" id="UP000076761">
    <property type="component" value="Unassembled WGS sequence"/>
</dbReference>
<dbReference type="AlphaFoldDB" id="A0A165RA14"/>
<reference evidence="1 2" key="1">
    <citation type="journal article" date="2016" name="Mol. Biol. Evol.">
        <title>Comparative Genomics of Early-Diverging Mushroom-Forming Fungi Provides Insights into the Origins of Lignocellulose Decay Capabilities.</title>
        <authorList>
            <person name="Nagy L.G."/>
            <person name="Riley R."/>
            <person name="Tritt A."/>
            <person name="Adam C."/>
            <person name="Daum C."/>
            <person name="Floudas D."/>
            <person name="Sun H."/>
            <person name="Yadav J.S."/>
            <person name="Pangilinan J."/>
            <person name="Larsson K.H."/>
            <person name="Matsuura K."/>
            <person name="Barry K."/>
            <person name="Labutti K."/>
            <person name="Kuo R."/>
            <person name="Ohm R.A."/>
            <person name="Bhattacharya S.S."/>
            <person name="Shirouzu T."/>
            <person name="Yoshinaga Y."/>
            <person name="Martin F.M."/>
            <person name="Grigoriev I.V."/>
            <person name="Hibbett D.S."/>
        </authorList>
    </citation>
    <scope>NUCLEOTIDE SEQUENCE [LARGE SCALE GENOMIC DNA]</scope>
    <source>
        <strain evidence="1 2">HHB14362 ss-1</strain>
    </source>
</reference>
<proteinExistence type="predicted"/>
<dbReference type="OrthoDB" id="3270863at2759"/>
<keyword evidence="2" id="KW-1185">Reference proteome</keyword>
<evidence type="ECO:0000313" key="2">
    <source>
        <dbReference type="Proteomes" id="UP000076761"/>
    </source>
</evidence>
<sequence length="67" mass="7592">MTTIQSEHPMTRNDLIQLQRANLQHVAKLHRIKANQKTHVIIDQLLEKHPQGVVLQGVSLPLCVPLV</sequence>
<organism evidence="1 2">
    <name type="scientific">Neolentinus lepideus HHB14362 ss-1</name>
    <dbReference type="NCBI Taxonomy" id="1314782"/>
    <lineage>
        <taxon>Eukaryota</taxon>
        <taxon>Fungi</taxon>
        <taxon>Dikarya</taxon>
        <taxon>Basidiomycota</taxon>
        <taxon>Agaricomycotina</taxon>
        <taxon>Agaricomycetes</taxon>
        <taxon>Gloeophyllales</taxon>
        <taxon>Gloeophyllaceae</taxon>
        <taxon>Neolentinus</taxon>
    </lineage>
</organism>
<dbReference type="InParanoid" id="A0A165RA14"/>
<protein>
    <submittedName>
        <fullName evidence="1">Uncharacterized protein</fullName>
    </submittedName>
</protein>
<gene>
    <name evidence="1" type="ORF">NEOLEDRAFT_1136289</name>
</gene>
<accession>A0A165RA14</accession>
<name>A0A165RA14_9AGAM</name>